<dbReference type="Proteomes" id="UP000824533">
    <property type="component" value="Linkage Group LG03"/>
</dbReference>
<sequence length="409" mass="48413">MHCIRLFTSHLLKTHTKIVPLQNVIKYNTNLKLNQYRSYVSQQEDEMENMIDSLCKGDEELEKKLRILMLEVEVMRQDGRCAPNSMNIRHWQHLLDLTSRHQRSKYLTYLFKTEKSKENEKAKKEARRKEMESSKPVINKDFPDDLSYGLTHQSLFVRIRDQSINNFDNYRALQAMMYGQSIIIDCSYEEHMVWRETINAAKQMTLVFGDNRMHKDPFNIHMCNVNLDGQFMEQLIRNIPSIDEPWFPMNIHTKSYLDVFPKDKLVYLTPHCRQELTKFDHDAVYIIGCMVDKVNNEPLSLAKAKKDGIKMAKLPLDRYLEWAPGSKKNLNINHMVPILLDLKLTGDWEYSLRHIPRRKLMETKILAMQNKIKKNPLLKQTIMKQFKSLSLKEKKINSRRSLYDDSDSI</sequence>
<dbReference type="EMBL" id="CM034389">
    <property type="protein sequence ID" value="KAJ0182433.1"/>
    <property type="molecule type" value="Genomic_DNA"/>
</dbReference>
<keyword evidence="2" id="KW-1185">Reference proteome</keyword>
<protein>
    <submittedName>
        <fullName evidence="1">Uncharacterized protein</fullName>
    </submittedName>
</protein>
<accession>A0ACC1DER0</accession>
<evidence type="ECO:0000313" key="1">
    <source>
        <dbReference type="EMBL" id="KAJ0182433.1"/>
    </source>
</evidence>
<proteinExistence type="predicted"/>
<comment type="caution">
    <text evidence="1">The sequence shown here is derived from an EMBL/GenBank/DDBJ whole genome shotgun (WGS) entry which is preliminary data.</text>
</comment>
<organism evidence="1 2">
    <name type="scientific">Dendrolimus kikuchii</name>
    <dbReference type="NCBI Taxonomy" id="765133"/>
    <lineage>
        <taxon>Eukaryota</taxon>
        <taxon>Metazoa</taxon>
        <taxon>Ecdysozoa</taxon>
        <taxon>Arthropoda</taxon>
        <taxon>Hexapoda</taxon>
        <taxon>Insecta</taxon>
        <taxon>Pterygota</taxon>
        <taxon>Neoptera</taxon>
        <taxon>Endopterygota</taxon>
        <taxon>Lepidoptera</taxon>
        <taxon>Glossata</taxon>
        <taxon>Ditrysia</taxon>
        <taxon>Bombycoidea</taxon>
        <taxon>Lasiocampidae</taxon>
        <taxon>Dendrolimus</taxon>
    </lineage>
</organism>
<gene>
    <name evidence="1" type="ORF">K1T71_001802</name>
</gene>
<reference evidence="1 2" key="1">
    <citation type="journal article" date="2021" name="Front. Genet.">
        <title>Chromosome-Level Genome Assembly Reveals Significant Gene Expansion in the Toll and IMD Signaling Pathways of Dendrolimus kikuchii.</title>
        <authorList>
            <person name="Zhou J."/>
            <person name="Wu P."/>
            <person name="Xiong Z."/>
            <person name="Liu N."/>
            <person name="Zhao N."/>
            <person name="Ji M."/>
            <person name="Qiu Y."/>
            <person name="Yang B."/>
        </authorList>
    </citation>
    <scope>NUCLEOTIDE SEQUENCE [LARGE SCALE GENOMIC DNA]</scope>
    <source>
        <strain evidence="1">Ann1</strain>
    </source>
</reference>
<name>A0ACC1DER0_9NEOP</name>
<evidence type="ECO:0000313" key="2">
    <source>
        <dbReference type="Proteomes" id="UP000824533"/>
    </source>
</evidence>